<organism evidence="2 3">
    <name type="scientific">Notoacmeibacter ruber</name>
    <dbReference type="NCBI Taxonomy" id="2670375"/>
    <lineage>
        <taxon>Bacteria</taxon>
        <taxon>Pseudomonadati</taxon>
        <taxon>Pseudomonadota</taxon>
        <taxon>Alphaproteobacteria</taxon>
        <taxon>Hyphomicrobiales</taxon>
        <taxon>Notoacmeibacteraceae</taxon>
        <taxon>Notoacmeibacter</taxon>
    </lineage>
</organism>
<dbReference type="EMBL" id="RCWN01000001">
    <property type="protein sequence ID" value="RLQ88294.1"/>
    <property type="molecule type" value="Genomic_DNA"/>
</dbReference>
<name>A0A3L7JCV9_9HYPH</name>
<dbReference type="AlphaFoldDB" id="A0A3L7JCV9"/>
<sequence length="270" mass="29529">MSDFTIWPTSASTASAASTAERAVFSVRIILMSKPRSVASVSTFWAGLGRDALSVIMTPPFDPVVIATHRRERKAFFLSATHYDSRVFERGAAMLYRSFWLAAAAAAGVTASQAPEYAQQYRQRLGGALEELQAVIADFDRDASANGLTRAEALSSYDRSAEPFLNARGLSMQDSLERLARLESQAEAFADQPPIAWPLVVARNPDPRLSEGAMRDFRPGIPVTTDGFVYAGAGALIIAFIISLLHRISRPLRGKRMFGQRRATTASRRV</sequence>
<keyword evidence="1" id="KW-0812">Transmembrane</keyword>
<evidence type="ECO:0000313" key="3">
    <source>
        <dbReference type="Proteomes" id="UP000281094"/>
    </source>
</evidence>
<reference evidence="2 3" key="1">
    <citation type="submission" date="2018-10" db="EMBL/GenBank/DDBJ databases">
        <title>Notoacmeibacter sp. M2BS9Y-3-1, whole genome shotgun sequence.</title>
        <authorList>
            <person name="Tuo L."/>
        </authorList>
    </citation>
    <scope>NUCLEOTIDE SEQUENCE [LARGE SCALE GENOMIC DNA]</scope>
    <source>
        <strain evidence="2 3">M2BS9Y-3-1</strain>
    </source>
</reference>
<accession>A0A3L7JCV9</accession>
<dbReference type="Pfam" id="PF11157">
    <property type="entry name" value="DUF2937"/>
    <property type="match status" value="1"/>
</dbReference>
<feature type="transmembrane region" description="Helical" evidence="1">
    <location>
        <begin position="228"/>
        <end position="248"/>
    </location>
</feature>
<evidence type="ECO:0000256" key="1">
    <source>
        <dbReference type="SAM" id="Phobius"/>
    </source>
</evidence>
<evidence type="ECO:0000313" key="2">
    <source>
        <dbReference type="EMBL" id="RLQ88294.1"/>
    </source>
</evidence>
<protein>
    <submittedName>
        <fullName evidence="2">DUF2937 family protein</fullName>
    </submittedName>
</protein>
<dbReference type="InterPro" id="IPR022584">
    <property type="entry name" value="DUF2937"/>
</dbReference>
<keyword evidence="1" id="KW-1133">Transmembrane helix</keyword>
<keyword evidence="3" id="KW-1185">Reference proteome</keyword>
<keyword evidence="1" id="KW-0472">Membrane</keyword>
<comment type="caution">
    <text evidence="2">The sequence shown here is derived from an EMBL/GenBank/DDBJ whole genome shotgun (WGS) entry which is preliminary data.</text>
</comment>
<proteinExistence type="predicted"/>
<gene>
    <name evidence="2" type="ORF">D8780_08830</name>
</gene>
<dbReference type="Proteomes" id="UP000281094">
    <property type="component" value="Unassembled WGS sequence"/>
</dbReference>